<proteinExistence type="predicted"/>
<dbReference type="RefSeq" id="WP_155304778.1">
    <property type="nucleotide sequence ID" value="NZ_AP021875.1"/>
</dbReference>
<dbReference type="KEGG" id="dwd:DSCW_33180"/>
<dbReference type="AlphaFoldDB" id="A0A5K7Z883"/>
<dbReference type="OrthoDB" id="5420349at2"/>
<dbReference type="EMBL" id="AP021875">
    <property type="protein sequence ID" value="BBO75901.1"/>
    <property type="molecule type" value="Genomic_DNA"/>
</dbReference>
<gene>
    <name evidence="1" type="ORF">DSCW_33180</name>
</gene>
<reference evidence="1 2" key="1">
    <citation type="submission" date="2019-11" db="EMBL/GenBank/DDBJ databases">
        <title>Comparative genomics of hydrocarbon-degrading Desulfosarcina strains.</title>
        <authorList>
            <person name="Watanabe M."/>
            <person name="Kojima H."/>
            <person name="Fukui M."/>
        </authorList>
    </citation>
    <scope>NUCLEOTIDE SEQUENCE [LARGE SCALE GENOMIC DNA]</scope>
    <source>
        <strain evidence="1 2">PP31</strain>
    </source>
</reference>
<accession>A0A5K7Z883</accession>
<evidence type="ECO:0000313" key="2">
    <source>
        <dbReference type="Proteomes" id="UP000427769"/>
    </source>
</evidence>
<organism evidence="1 2">
    <name type="scientific">Desulfosarcina widdelii</name>
    <dbReference type="NCBI Taxonomy" id="947919"/>
    <lineage>
        <taxon>Bacteria</taxon>
        <taxon>Pseudomonadati</taxon>
        <taxon>Thermodesulfobacteriota</taxon>
        <taxon>Desulfobacteria</taxon>
        <taxon>Desulfobacterales</taxon>
        <taxon>Desulfosarcinaceae</taxon>
        <taxon>Desulfosarcina</taxon>
    </lineage>
</organism>
<protein>
    <submittedName>
        <fullName evidence="1">Uncharacterized protein</fullName>
    </submittedName>
</protein>
<sequence length="99" mass="11087">MMVIVNSIRFPQESASQVGKRFLEVAPPPDYLSMQGPYIKGTDQGIKALEIFNLDESKLALGLDYVTQRCVSYFGIPGYTYEINVYFEAQESLKLIGLA</sequence>
<dbReference type="Proteomes" id="UP000427769">
    <property type="component" value="Chromosome"/>
</dbReference>
<keyword evidence="2" id="KW-1185">Reference proteome</keyword>
<evidence type="ECO:0000313" key="1">
    <source>
        <dbReference type="EMBL" id="BBO75901.1"/>
    </source>
</evidence>
<name>A0A5K7Z883_9BACT</name>